<evidence type="ECO:0000313" key="2">
    <source>
        <dbReference type="Proteomes" id="UP001222325"/>
    </source>
</evidence>
<name>A0AAD6XIP3_9AGAR</name>
<proteinExistence type="predicted"/>
<protein>
    <recommendedName>
        <fullName evidence="3">F-box domain-containing protein</fullName>
    </recommendedName>
</protein>
<comment type="caution">
    <text evidence="1">The sequence shown here is derived from an EMBL/GenBank/DDBJ whole genome shotgun (WGS) entry which is preliminary data.</text>
</comment>
<accession>A0AAD6XIP3</accession>
<sequence>MGQYWKVVNIDKRRTFGGRGKLGEWLFTADNILEPCMVVASGPLLPECDKIFLPYEPGRRLRCSVFPQTAPPSSNPNTLVNLPAETVIEICSHLDGLGDLLVLSVSCQVLWEIGRHELYRRLARMAADRLWAGDRIICVGDYLQNDDLPENVFTPEEEADFTCDDDEDQPTLYTFPFEIQKRDNFDVALALWHGLRKGLGRHVHHSIQSVLYPLIGDETTQDNLTRPQPGVLRNLSKRQYVRESALFELIARRKDTMPRIQDIRLGNIVLSRICFSSDPSVSMRYEGDIHRGVWAGDRFDIVASEWLEEVDEGWMDISDEAMVEIEAIWESEYGR</sequence>
<evidence type="ECO:0000313" key="1">
    <source>
        <dbReference type="EMBL" id="KAJ7081570.1"/>
    </source>
</evidence>
<keyword evidence="2" id="KW-1185">Reference proteome</keyword>
<organism evidence="1 2">
    <name type="scientific">Mycena belliarum</name>
    <dbReference type="NCBI Taxonomy" id="1033014"/>
    <lineage>
        <taxon>Eukaryota</taxon>
        <taxon>Fungi</taxon>
        <taxon>Dikarya</taxon>
        <taxon>Basidiomycota</taxon>
        <taxon>Agaricomycotina</taxon>
        <taxon>Agaricomycetes</taxon>
        <taxon>Agaricomycetidae</taxon>
        <taxon>Agaricales</taxon>
        <taxon>Marasmiineae</taxon>
        <taxon>Mycenaceae</taxon>
        <taxon>Mycena</taxon>
    </lineage>
</organism>
<dbReference type="Proteomes" id="UP001222325">
    <property type="component" value="Unassembled WGS sequence"/>
</dbReference>
<gene>
    <name evidence="1" type="ORF">B0H15DRAFT_854162</name>
</gene>
<dbReference type="EMBL" id="JARJCN010000049">
    <property type="protein sequence ID" value="KAJ7081570.1"/>
    <property type="molecule type" value="Genomic_DNA"/>
</dbReference>
<dbReference type="AlphaFoldDB" id="A0AAD6XIP3"/>
<reference evidence="1" key="1">
    <citation type="submission" date="2023-03" db="EMBL/GenBank/DDBJ databases">
        <title>Massive genome expansion in bonnet fungi (Mycena s.s.) driven by repeated elements and novel gene families across ecological guilds.</title>
        <authorList>
            <consortium name="Lawrence Berkeley National Laboratory"/>
            <person name="Harder C.B."/>
            <person name="Miyauchi S."/>
            <person name="Viragh M."/>
            <person name="Kuo A."/>
            <person name="Thoen E."/>
            <person name="Andreopoulos B."/>
            <person name="Lu D."/>
            <person name="Skrede I."/>
            <person name="Drula E."/>
            <person name="Henrissat B."/>
            <person name="Morin E."/>
            <person name="Kohler A."/>
            <person name="Barry K."/>
            <person name="LaButti K."/>
            <person name="Morin E."/>
            <person name="Salamov A."/>
            <person name="Lipzen A."/>
            <person name="Mereny Z."/>
            <person name="Hegedus B."/>
            <person name="Baldrian P."/>
            <person name="Stursova M."/>
            <person name="Weitz H."/>
            <person name="Taylor A."/>
            <person name="Grigoriev I.V."/>
            <person name="Nagy L.G."/>
            <person name="Martin F."/>
            <person name="Kauserud H."/>
        </authorList>
    </citation>
    <scope>NUCLEOTIDE SEQUENCE</scope>
    <source>
        <strain evidence="1">CBHHK173m</strain>
    </source>
</reference>
<evidence type="ECO:0008006" key="3">
    <source>
        <dbReference type="Google" id="ProtNLM"/>
    </source>
</evidence>